<dbReference type="AlphaFoldDB" id="A0A7D5VBH8"/>
<protein>
    <recommendedName>
        <fullName evidence="4 10">Outer-membrane lipoprotein carrier protein</fullName>
    </recommendedName>
</protein>
<comment type="function">
    <text evidence="10">Participates in the translocation of lipoproteins from the inner membrane to the outer membrane. Only forms a complex with a lipoprotein if the residue after the N-terminal Cys is not an aspartate (The Asp acts as a targeting signal to indicate that the lipoprotein should stay in the inner membrane).</text>
</comment>
<evidence type="ECO:0000256" key="10">
    <source>
        <dbReference type="HAMAP-Rule" id="MF_00240"/>
    </source>
</evidence>
<dbReference type="RefSeq" id="WP_180306774.1">
    <property type="nucleotide sequence ID" value="NZ_CP058952.1"/>
</dbReference>
<dbReference type="InterPro" id="IPR018323">
    <property type="entry name" value="OM_lipoprot_carrier_LolA_Pbac"/>
</dbReference>
<dbReference type="GO" id="GO:0042953">
    <property type="term" value="P:lipoprotein transport"/>
    <property type="evidence" value="ECO:0007669"/>
    <property type="project" value="InterPro"/>
</dbReference>
<evidence type="ECO:0000313" key="11">
    <source>
        <dbReference type="EMBL" id="QLI82698.1"/>
    </source>
</evidence>
<dbReference type="SUPFAM" id="SSF89392">
    <property type="entry name" value="Prokaryotic lipoproteins and lipoprotein localization factors"/>
    <property type="match status" value="1"/>
</dbReference>
<comment type="similarity">
    <text evidence="2 10">Belongs to the LolA family.</text>
</comment>
<comment type="subunit">
    <text evidence="3 10">Monomer.</text>
</comment>
<reference evidence="11 12" key="1">
    <citation type="journal article" date="2016" name="Int. J. Syst. Evol. Microbiol.">
        <title>Chitinibacter fontanus sp. nov., isolated from a spring.</title>
        <authorList>
            <person name="Sheu S.Y."/>
            <person name="Li Y.S."/>
            <person name="Young C.C."/>
            <person name="Chen W.M."/>
        </authorList>
    </citation>
    <scope>NUCLEOTIDE SEQUENCE [LARGE SCALE GENOMIC DNA]</scope>
    <source>
        <strain evidence="11 12">STM-7</strain>
    </source>
</reference>
<keyword evidence="8 10" id="KW-0653">Protein transport</keyword>
<evidence type="ECO:0000256" key="8">
    <source>
        <dbReference type="ARBA" id="ARBA00022927"/>
    </source>
</evidence>
<dbReference type="KEGG" id="cfon:HZU75_14870"/>
<evidence type="ECO:0000256" key="2">
    <source>
        <dbReference type="ARBA" id="ARBA00007615"/>
    </source>
</evidence>
<dbReference type="Pfam" id="PF03548">
    <property type="entry name" value="LolA"/>
    <property type="match status" value="1"/>
</dbReference>
<dbReference type="InterPro" id="IPR004564">
    <property type="entry name" value="OM_lipoprot_carrier_LolA-like"/>
</dbReference>
<evidence type="ECO:0000256" key="7">
    <source>
        <dbReference type="ARBA" id="ARBA00022764"/>
    </source>
</evidence>
<dbReference type="InterPro" id="IPR029046">
    <property type="entry name" value="LolA/LolB/LppX"/>
</dbReference>
<proteinExistence type="inferred from homology"/>
<keyword evidence="6 10" id="KW-0732">Signal</keyword>
<dbReference type="HAMAP" id="MF_00240">
    <property type="entry name" value="LolA"/>
    <property type="match status" value="1"/>
</dbReference>
<organism evidence="11 12">
    <name type="scientific">Chitinibacter fontanus</name>
    <dbReference type="NCBI Taxonomy" id="1737446"/>
    <lineage>
        <taxon>Bacteria</taxon>
        <taxon>Pseudomonadati</taxon>
        <taxon>Pseudomonadota</taxon>
        <taxon>Betaproteobacteria</taxon>
        <taxon>Neisseriales</taxon>
        <taxon>Chitinibacteraceae</taxon>
        <taxon>Chitinibacter</taxon>
    </lineage>
</organism>
<evidence type="ECO:0000256" key="4">
    <source>
        <dbReference type="ARBA" id="ARBA00014035"/>
    </source>
</evidence>
<dbReference type="GO" id="GO:0042597">
    <property type="term" value="C:periplasmic space"/>
    <property type="evidence" value="ECO:0007669"/>
    <property type="project" value="UniProtKB-SubCell"/>
</dbReference>
<dbReference type="NCBIfam" id="TIGR00547">
    <property type="entry name" value="lolA"/>
    <property type="match status" value="1"/>
</dbReference>
<feature type="chain" id="PRO_5029055364" description="Outer-membrane lipoprotein carrier protein" evidence="10">
    <location>
        <begin position="25"/>
        <end position="207"/>
    </location>
</feature>
<keyword evidence="11" id="KW-0449">Lipoprotein</keyword>
<keyword evidence="12" id="KW-1185">Reference proteome</keyword>
<keyword evidence="5 10" id="KW-0813">Transport</keyword>
<evidence type="ECO:0000313" key="12">
    <source>
        <dbReference type="Proteomes" id="UP000510822"/>
    </source>
</evidence>
<dbReference type="EMBL" id="CP058952">
    <property type="protein sequence ID" value="QLI82698.1"/>
    <property type="molecule type" value="Genomic_DNA"/>
</dbReference>
<sequence length="207" mass="22813" precursor="true">MSKYKTHAGLSALVFALSAPHALADSASELQKYLNTTQSLSASFTQSVRQKSGKTENSTGQFQLVRPGKFKWVYAQPYNQEIISNGQQVWLYDLDLAQVTIKPVSKALEASPAAILTGNNNLSKSFDLKSLPSKNGLDWVELSPKNKDGSFAQIRIGLSKGQLDRMELDDQFNQTTTIQFSKLQQNQPIAASVFNFSPPKGADIIRE</sequence>
<evidence type="ECO:0000256" key="9">
    <source>
        <dbReference type="ARBA" id="ARBA00023186"/>
    </source>
</evidence>
<dbReference type="Proteomes" id="UP000510822">
    <property type="component" value="Chromosome"/>
</dbReference>
<evidence type="ECO:0000256" key="1">
    <source>
        <dbReference type="ARBA" id="ARBA00004418"/>
    </source>
</evidence>
<evidence type="ECO:0000256" key="5">
    <source>
        <dbReference type="ARBA" id="ARBA00022448"/>
    </source>
</evidence>
<feature type="signal peptide" evidence="10">
    <location>
        <begin position="1"/>
        <end position="24"/>
    </location>
</feature>
<dbReference type="PANTHER" id="PTHR35869">
    <property type="entry name" value="OUTER-MEMBRANE LIPOPROTEIN CARRIER PROTEIN"/>
    <property type="match status" value="1"/>
</dbReference>
<dbReference type="PANTHER" id="PTHR35869:SF1">
    <property type="entry name" value="OUTER-MEMBRANE LIPOPROTEIN CARRIER PROTEIN"/>
    <property type="match status" value="1"/>
</dbReference>
<name>A0A7D5VBH8_9NEIS</name>
<dbReference type="CDD" id="cd16325">
    <property type="entry name" value="LolA"/>
    <property type="match status" value="1"/>
</dbReference>
<gene>
    <name evidence="10 11" type="primary">lolA</name>
    <name evidence="11" type="ORF">HZU75_14870</name>
</gene>
<dbReference type="GO" id="GO:0044874">
    <property type="term" value="P:lipoprotein localization to outer membrane"/>
    <property type="evidence" value="ECO:0007669"/>
    <property type="project" value="UniProtKB-UniRule"/>
</dbReference>
<evidence type="ECO:0000256" key="3">
    <source>
        <dbReference type="ARBA" id="ARBA00011245"/>
    </source>
</evidence>
<keyword evidence="9 10" id="KW-0143">Chaperone</keyword>
<dbReference type="Gene3D" id="2.50.20.10">
    <property type="entry name" value="Lipoprotein localisation LolA/LolB/LppX"/>
    <property type="match status" value="1"/>
</dbReference>
<keyword evidence="7 10" id="KW-0574">Periplasm</keyword>
<accession>A0A7D5VBH8</accession>
<evidence type="ECO:0000256" key="6">
    <source>
        <dbReference type="ARBA" id="ARBA00022729"/>
    </source>
</evidence>
<comment type="subcellular location">
    <subcellularLocation>
        <location evidence="1 10">Periplasm</location>
    </subcellularLocation>
</comment>